<feature type="domain" description="EH" evidence="3">
    <location>
        <begin position="100"/>
        <end position="181"/>
    </location>
</feature>
<keyword evidence="5" id="KW-1185">Reference proteome</keyword>
<dbReference type="OrthoDB" id="1716625at2759"/>
<comment type="caution">
    <text evidence="4">The sequence shown here is derived from an EMBL/GenBank/DDBJ whole genome shotgun (WGS) entry which is preliminary data.</text>
</comment>
<dbReference type="PANTHER" id="PTHR11216">
    <property type="entry name" value="EH DOMAIN"/>
    <property type="match status" value="1"/>
</dbReference>
<proteinExistence type="predicted"/>
<evidence type="ECO:0000256" key="2">
    <source>
        <dbReference type="SAM" id="MobiDB-lite"/>
    </source>
</evidence>
<dbReference type="STRING" id="61395.A0A1Y1WN25"/>
<feature type="region of interest" description="Disordered" evidence="2">
    <location>
        <begin position="197"/>
        <end position="231"/>
    </location>
</feature>
<evidence type="ECO:0000256" key="1">
    <source>
        <dbReference type="SAM" id="Coils"/>
    </source>
</evidence>
<dbReference type="GeneID" id="63802930"/>
<name>A0A1Y1WN25_9FUNG</name>
<dbReference type="PROSITE" id="PS50031">
    <property type="entry name" value="EH"/>
    <property type="match status" value="1"/>
</dbReference>
<dbReference type="EMBL" id="MCFD01000001">
    <property type="protein sequence ID" value="ORX74708.1"/>
    <property type="molecule type" value="Genomic_DNA"/>
</dbReference>
<dbReference type="Proteomes" id="UP000193922">
    <property type="component" value="Unassembled WGS sequence"/>
</dbReference>
<dbReference type="AlphaFoldDB" id="A0A1Y1WN25"/>
<reference evidence="4 5" key="1">
    <citation type="submission" date="2016-07" db="EMBL/GenBank/DDBJ databases">
        <title>Pervasive Adenine N6-methylation of Active Genes in Fungi.</title>
        <authorList>
            <consortium name="DOE Joint Genome Institute"/>
            <person name="Mondo S.J."/>
            <person name="Dannebaum R.O."/>
            <person name="Kuo R.C."/>
            <person name="Labutti K."/>
            <person name="Haridas S."/>
            <person name="Kuo A."/>
            <person name="Salamov A."/>
            <person name="Ahrendt S.R."/>
            <person name="Lipzen A."/>
            <person name="Sullivan W."/>
            <person name="Andreopoulos W.B."/>
            <person name="Clum A."/>
            <person name="Lindquist E."/>
            <person name="Daum C."/>
            <person name="Ramamoorthy G.K."/>
            <person name="Gryganskyi A."/>
            <person name="Culley D."/>
            <person name="Magnuson J.K."/>
            <person name="James T.Y."/>
            <person name="O'Malley M.A."/>
            <person name="Stajich J.E."/>
            <person name="Spatafora J.W."/>
            <person name="Visel A."/>
            <person name="Grigoriev I.V."/>
        </authorList>
    </citation>
    <scope>NUCLEOTIDE SEQUENCE [LARGE SCALE GENOMIC DNA]</scope>
    <source>
        <strain evidence="4 5">ATCC 12442</strain>
    </source>
</reference>
<dbReference type="GO" id="GO:0006897">
    <property type="term" value="P:endocytosis"/>
    <property type="evidence" value="ECO:0007669"/>
    <property type="project" value="TreeGrafter"/>
</dbReference>
<dbReference type="GO" id="GO:0016197">
    <property type="term" value="P:endosomal transport"/>
    <property type="evidence" value="ECO:0007669"/>
    <property type="project" value="TreeGrafter"/>
</dbReference>
<feature type="compositionally biased region" description="Polar residues" evidence="2">
    <location>
        <begin position="330"/>
        <end position="340"/>
    </location>
</feature>
<feature type="coiled-coil region" evidence="1">
    <location>
        <begin position="268"/>
        <end position="299"/>
    </location>
</feature>
<dbReference type="InterPro" id="IPR011992">
    <property type="entry name" value="EF-hand-dom_pair"/>
</dbReference>
<dbReference type="Gene3D" id="1.10.238.10">
    <property type="entry name" value="EF-hand"/>
    <property type="match status" value="1"/>
</dbReference>
<evidence type="ECO:0000313" key="5">
    <source>
        <dbReference type="Proteomes" id="UP000193922"/>
    </source>
</evidence>
<feature type="compositionally biased region" description="Low complexity" evidence="2">
    <location>
        <begin position="204"/>
        <end position="223"/>
    </location>
</feature>
<evidence type="ECO:0000313" key="4">
    <source>
        <dbReference type="EMBL" id="ORX74708.1"/>
    </source>
</evidence>
<dbReference type="Pfam" id="PF12763">
    <property type="entry name" value="EH"/>
    <property type="match status" value="1"/>
</dbReference>
<accession>A0A1Y1WN25</accession>
<organism evidence="4 5">
    <name type="scientific">Linderina pennispora</name>
    <dbReference type="NCBI Taxonomy" id="61395"/>
    <lineage>
        <taxon>Eukaryota</taxon>
        <taxon>Fungi</taxon>
        <taxon>Fungi incertae sedis</taxon>
        <taxon>Zoopagomycota</taxon>
        <taxon>Kickxellomycotina</taxon>
        <taxon>Kickxellomycetes</taxon>
        <taxon>Kickxellales</taxon>
        <taxon>Kickxellaceae</taxon>
        <taxon>Linderina</taxon>
    </lineage>
</organism>
<dbReference type="InterPro" id="IPR000261">
    <property type="entry name" value="EH_dom"/>
</dbReference>
<dbReference type="SMART" id="SM00027">
    <property type="entry name" value="EH"/>
    <property type="match status" value="1"/>
</dbReference>
<evidence type="ECO:0000259" key="3">
    <source>
        <dbReference type="PROSITE" id="PS50031"/>
    </source>
</evidence>
<dbReference type="GO" id="GO:0005886">
    <property type="term" value="C:plasma membrane"/>
    <property type="evidence" value="ECO:0007669"/>
    <property type="project" value="TreeGrafter"/>
</dbReference>
<dbReference type="SUPFAM" id="SSF47473">
    <property type="entry name" value="EF-hand"/>
    <property type="match status" value="1"/>
</dbReference>
<feature type="region of interest" description="Disordered" evidence="2">
    <location>
        <begin position="321"/>
        <end position="340"/>
    </location>
</feature>
<gene>
    <name evidence="4" type="ORF">DL89DRAFT_264520</name>
</gene>
<keyword evidence="1" id="KW-0175">Coiled coil</keyword>
<sequence length="388" mass="42514">MAASDEPLQNKNCGANYPGLVTGFLDFDEYCIAIKIVYSILGHSLPGVPRTLPPTLVPSTKAQYLAGASNTMYSPPPAASMSPPAQQGPATLEWYVPENDRAQYQGIFNQRSHGGSTVRMLDVDEFLNSIGIPRHTVTQVWGLIDVRKYQQLNQQQFIYLLHVLSACRNGAPVPATLPPAIKDNIYKSLSLDSATGGQGASTHGYRYGKSSSSSPGYASQAGGNSKKPGLYGEKSGNVALADSYLSKLKTSSTFKNEAGSRYASSSKNAEEERKLRAELDDLDQELEKLKAEQSRGAIKSQEEELQNSTVKELEELRAFKLNEKKEAENPSVSLEGSTGESLQDLKQSVFDLEGRFAFLQAEKKAIEEFIRTGKQELIDLQMEQMDLK</sequence>
<dbReference type="RefSeq" id="XP_040747919.1">
    <property type="nucleotide sequence ID" value="XM_040886282.1"/>
</dbReference>
<protein>
    <recommendedName>
        <fullName evidence="3">EH domain-containing protein</fullName>
    </recommendedName>
</protein>
<dbReference type="GO" id="GO:0005737">
    <property type="term" value="C:cytoplasm"/>
    <property type="evidence" value="ECO:0007669"/>
    <property type="project" value="TreeGrafter"/>
</dbReference>